<proteinExistence type="predicted"/>
<evidence type="ECO:0000313" key="1">
    <source>
        <dbReference type="EMBL" id="PFS08051.1"/>
    </source>
</evidence>
<dbReference type="Pfam" id="PF14907">
    <property type="entry name" value="NTP_transf_5"/>
    <property type="match status" value="1"/>
</dbReference>
<comment type="caution">
    <text evidence="1">The sequence shown here is derived from an EMBL/GenBank/DDBJ whole genome shotgun (WGS) entry which is preliminary data.</text>
</comment>
<dbReference type="EMBL" id="NVBO01000005">
    <property type="protein sequence ID" value="PFS08051.1"/>
    <property type="molecule type" value="Genomic_DNA"/>
</dbReference>
<name>A0AA44QEQ3_BACCE</name>
<protein>
    <submittedName>
        <fullName evidence="1">Renal dipeptidase</fullName>
    </submittedName>
</protein>
<dbReference type="Gene3D" id="3.30.460.40">
    <property type="match status" value="1"/>
</dbReference>
<dbReference type="AlphaFoldDB" id="A0AA44QEQ3"/>
<evidence type="ECO:0000313" key="2">
    <source>
        <dbReference type="Proteomes" id="UP000226357"/>
    </source>
</evidence>
<gene>
    <name evidence="1" type="ORF">COK38_00565</name>
</gene>
<dbReference type="RefSeq" id="WP_098522991.1">
    <property type="nucleotide sequence ID" value="NZ_NUPQ01000062.1"/>
</dbReference>
<sequence>MDNKFELDLTLLSKELKLLLELLKEENEENIQRNKKELFSGIDWGQFLYLVKHHRVYPLMYVKLKHMDESIVPKEVIETLYQEYKRNTFQMLQLSAEMKRVSNLFMGNGIHLLFLKGPVIAHDIYGDISLRTSKDLDILIEEKNLKKAEELLFSLGYKKEGVQTILNERKWRGYHILYYHSKTGMQIEIHWRMQPFPMKEQSFNELWRLKRTSSLMGSPIYFLREEDLFVYLVSHGARHGWFRLRWLKDLDKMLRKEISFEEIYVLLKRYKYYFAGGQVLILASELLQTPVNGKMQGIMKEKRSGRLANMAYLHMRDGKSILPSRNYLRLLKTTSQKILSIALLFYPTFVDTRIVKLPKPLYFLYFAFRPFLWTWRKTKKLISS</sequence>
<organism evidence="1 2">
    <name type="scientific">Bacillus cereus</name>
    <dbReference type="NCBI Taxonomy" id="1396"/>
    <lineage>
        <taxon>Bacteria</taxon>
        <taxon>Bacillati</taxon>
        <taxon>Bacillota</taxon>
        <taxon>Bacilli</taxon>
        <taxon>Bacillales</taxon>
        <taxon>Bacillaceae</taxon>
        <taxon>Bacillus</taxon>
        <taxon>Bacillus cereus group</taxon>
    </lineage>
</organism>
<dbReference type="SUPFAM" id="SSF81301">
    <property type="entry name" value="Nucleotidyltransferase"/>
    <property type="match status" value="1"/>
</dbReference>
<reference evidence="1 2" key="1">
    <citation type="submission" date="2017-09" db="EMBL/GenBank/DDBJ databases">
        <title>Large-scale bioinformatics analysis of Bacillus genomes uncovers conserved roles of natural products in bacterial physiology.</title>
        <authorList>
            <consortium name="Agbiome Team Llc"/>
            <person name="Bleich R.M."/>
            <person name="Grubbs K.J."/>
            <person name="Santa Maria K.C."/>
            <person name="Allen S.E."/>
            <person name="Farag S."/>
            <person name="Shank E.A."/>
            <person name="Bowers A."/>
        </authorList>
    </citation>
    <scope>NUCLEOTIDE SEQUENCE [LARGE SCALE GENOMIC DNA]</scope>
    <source>
        <strain evidence="1 2">AFS067272</strain>
    </source>
</reference>
<dbReference type="InterPro" id="IPR043519">
    <property type="entry name" value="NT_sf"/>
</dbReference>
<dbReference type="Proteomes" id="UP000226357">
    <property type="component" value="Unassembled WGS sequence"/>
</dbReference>
<dbReference type="InterPro" id="IPR039498">
    <property type="entry name" value="NTP_transf_5"/>
</dbReference>
<accession>A0AA44QEQ3</accession>